<evidence type="ECO:0000313" key="3">
    <source>
        <dbReference type="Proteomes" id="UP001595693"/>
    </source>
</evidence>
<dbReference type="Proteomes" id="UP001595693">
    <property type="component" value="Unassembled WGS sequence"/>
</dbReference>
<evidence type="ECO:0000313" key="2">
    <source>
        <dbReference type="EMBL" id="MFC3936901.1"/>
    </source>
</evidence>
<feature type="transmembrane region" description="Helical" evidence="1">
    <location>
        <begin position="81"/>
        <end position="99"/>
    </location>
</feature>
<dbReference type="EMBL" id="JBHSAJ010000060">
    <property type="protein sequence ID" value="MFC3936901.1"/>
    <property type="molecule type" value="Genomic_DNA"/>
</dbReference>
<keyword evidence="1" id="KW-0812">Transmembrane</keyword>
<organism evidence="2 3">
    <name type="scientific">Acidovorax facilis</name>
    <dbReference type="NCBI Taxonomy" id="12917"/>
    <lineage>
        <taxon>Bacteria</taxon>
        <taxon>Pseudomonadati</taxon>
        <taxon>Pseudomonadota</taxon>
        <taxon>Betaproteobacteria</taxon>
        <taxon>Burkholderiales</taxon>
        <taxon>Comamonadaceae</taxon>
        <taxon>Acidovorax</taxon>
    </lineage>
</organism>
<dbReference type="RefSeq" id="WP_055401064.1">
    <property type="nucleotide sequence ID" value="NZ_JAMXAX010000132.1"/>
</dbReference>
<gene>
    <name evidence="2" type="ORF">ACFOW3_19945</name>
</gene>
<reference evidence="3" key="1">
    <citation type="journal article" date="2019" name="Int. J. Syst. Evol. Microbiol.">
        <title>The Global Catalogue of Microorganisms (GCM) 10K type strain sequencing project: providing services to taxonomists for standard genome sequencing and annotation.</title>
        <authorList>
            <consortium name="The Broad Institute Genomics Platform"/>
            <consortium name="The Broad Institute Genome Sequencing Center for Infectious Disease"/>
            <person name="Wu L."/>
            <person name="Ma J."/>
        </authorList>
    </citation>
    <scope>NUCLEOTIDE SEQUENCE [LARGE SCALE GENOMIC DNA]</scope>
    <source>
        <strain evidence="3">CCUG 2113</strain>
    </source>
</reference>
<accession>A0ABV8DEG6</accession>
<keyword evidence="3" id="KW-1185">Reference proteome</keyword>
<evidence type="ECO:0000256" key="1">
    <source>
        <dbReference type="SAM" id="Phobius"/>
    </source>
</evidence>
<sequence length="123" mass="13755">MASNGTFAQIQAPTKSVHSNLDQEIIQITEDRLRLVLKDHLELVEEKKAWHAPLGVLIAIVAAFVTADFRDAYFKAETWQAVFLITGILSLIWLIKTIYRSATSPSIDDIVSKIKTRSTDGKT</sequence>
<feature type="transmembrane region" description="Helical" evidence="1">
    <location>
        <begin position="50"/>
        <end position="69"/>
    </location>
</feature>
<evidence type="ECO:0008006" key="4">
    <source>
        <dbReference type="Google" id="ProtNLM"/>
    </source>
</evidence>
<name>A0ABV8DEG6_9BURK</name>
<comment type="caution">
    <text evidence="2">The sequence shown here is derived from an EMBL/GenBank/DDBJ whole genome shotgun (WGS) entry which is preliminary data.</text>
</comment>
<keyword evidence="1" id="KW-1133">Transmembrane helix</keyword>
<keyword evidence="1" id="KW-0472">Membrane</keyword>
<proteinExistence type="predicted"/>
<protein>
    <recommendedName>
        <fullName evidence="4">Phage holin family protein</fullName>
    </recommendedName>
</protein>